<gene>
    <name evidence="2" type="ORF">SAMN04488541_102011</name>
</gene>
<dbReference type="Gene3D" id="3.90.550.10">
    <property type="entry name" value="Spore Coat Polysaccharide Biosynthesis Protein SpsA, Chain A"/>
    <property type="match status" value="1"/>
</dbReference>
<dbReference type="AlphaFoldDB" id="A0A1I2GSU6"/>
<protein>
    <submittedName>
        <fullName evidence="2">dTDP-glucose pyrophosphorylase</fullName>
    </submittedName>
</protein>
<dbReference type="RefSeq" id="WP_091545532.1">
    <property type="nucleotide sequence ID" value="NZ_FONY01000020.1"/>
</dbReference>
<accession>A0A1I2GSU6</accession>
<dbReference type="Proteomes" id="UP000199513">
    <property type="component" value="Unassembled WGS sequence"/>
</dbReference>
<dbReference type="InterPro" id="IPR005835">
    <property type="entry name" value="NTP_transferase_dom"/>
</dbReference>
<proteinExistence type="predicted"/>
<organism evidence="2 3">
    <name type="scientific">Thermoflexibacter ruber</name>
    <dbReference type="NCBI Taxonomy" id="1003"/>
    <lineage>
        <taxon>Bacteria</taxon>
        <taxon>Pseudomonadati</taxon>
        <taxon>Bacteroidota</taxon>
        <taxon>Cytophagia</taxon>
        <taxon>Cytophagales</taxon>
        <taxon>Thermoflexibacteraceae</taxon>
        <taxon>Thermoflexibacter</taxon>
    </lineage>
</organism>
<dbReference type="OrthoDB" id="9779926at2"/>
<dbReference type="InterPro" id="IPR029044">
    <property type="entry name" value="Nucleotide-diphossugar_trans"/>
</dbReference>
<keyword evidence="3" id="KW-1185">Reference proteome</keyword>
<reference evidence="2 3" key="1">
    <citation type="submission" date="2016-10" db="EMBL/GenBank/DDBJ databases">
        <authorList>
            <person name="de Groot N.N."/>
        </authorList>
    </citation>
    <scope>NUCLEOTIDE SEQUENCE [LARGE SCALE GENOMIC DNA]</scope>
    <source>
        <strain>GEY</strain>
        <strain evidence="3">DSM 9560</strain>
    </source>
</reference>
<dbReference type="STRING" id="1003.SAMN04488541_102011"/>
<sequence length="299" mass="33502">MKPTLLILAAGVGSRYGGLKQIDSIGVNGATILEYSIYDALRAGFGKIVLLIRRSIEQDFKAVFSEKFKNLPLQYAFQENDMLPPDLVHLGTARQKPWGTAHAVWCARYAIQEPFTVINADDFYGASAFQVIAKELEKVDNQSNEYCMVGYYLKNTLSESGSVARGVCSADKQGYLTTVVERTDIQQTEKGIVCNLQAEPIYLTGNELVSMNFWGFTPTFFDHAEKMFTDFLKDNAENPKAEFFIPLVVNHLIQHQLVKVKVLSSKDEWIGVTYSADKESASKKIHELVAQGKYPSKLF</sequence>
<dbReference type="EMBL" id="FONY01000020">
    <property type="protein sequence ID" value="SFF20542.1"/>
    <property type="molecule type" value="Genomic_DNA"/>
</dbReference>
<evidence type="ECO:0000313" key="2">
    <source>
        <dbReference type="EMBL" id="SFF20542.1"/>
    </source>
</evidence>
<dbReference type="Pfam" id="PF00483">
    <property type="entry name" value="NTP_transferase"/>
    <property type="match status" value="1"/>
</dbReference>
<dbReference type="SUPFAM" id="SSF53448">
    <property type="entry name" value="Nucleotide-diphospho-sugar transferases"/>
    <property type="match status" value="1"/>
</dbReference>
<feature type="domain" description="Nucleotidyl transferase" evidence="1">
    <location>
        <begin position="6"/>
        <end position="224"/>
    </location>
</feature>
<name>A0A1I2GSU6_9BACT</name>
<evidence type="ECO:0000259" key="1">
    <source>
        <dbReference type="Pfam" id="PF00483"/>
    </source>
</evidence>
<evidence type="ECO:0000313" key="3">
    <source>
        <dbReference type="Proteomes" id="UP000199513"/>
    </source>
</evidence>